<dbReference type="Ensembl" id="ENSPMAT00000004744.1">
    <property type="protein sequence ID" value="ENSPMAP00000004725.1"/>
    <property type="gene ID" value="ENSPMAG00000004300.1"/>
</dbReference>
<dbReference type="STRING" id="7757.ENSPMAP00000004725"/>
<evidence type="ECO:0000259" key="4">
    <source>
        <dbReference type="PROSITE" id="PS51233"/>
    </source>
</evidence>
<dbReference type="OMA" id="EKWECDC"/>
<proteinExistence type="predicted"/>
<dbReference type="PANTHER" id="PTHR11339">
    <property type="entry name" value="EXTRACELLULAR MATRIX GLYCOPROTEIN RELATED"/>
    <property type="match status" value="1"/>
</dbReference>
<dbReference type="Pfam" id="PF00094">
    <property type="entry name" value="VWD"/>
    <property type="match status" value="1"/>
</dbReference>
<dbReference type="AlphaFoldDB" id="S4RHP3"/>
<keyword evidence="1" id="KW-1015">Disulfide bond</keyword>
<dbReference type="Pfam" id="PF08742">
    <property type="entry name" value="C8"/>
    <property type="match status" value="1"/>
</dbReference>
<dbReference type="InterPro" id="IPR050780">
    <property type="entry name" value="Mucin_vWF_Thrombospondin_sf"/>
</dbReference>
<dbReference type="SMART" id="SM00216">
    <property type="entry name" value="VWD"/>
    <property type="match status" value="1"/>
</dbReference>
<sequence length="604" mass="62733">TTPGPVQTTAGPAQTTAAEQTTAGAVTTTAATTAGPVQTTSGQLQTTAGPVQTTAGVVTTTAATTAGPVETTAGPLQTTPGAITTTAATTAGLVETTAGPVQTTPGAITTTAATTAGLVETTAGPVQTTAAEQTTPGAVITTAATTAGPVETTSDNCQSSADYSWCSHYNCSNNSRTSPNNSRPSADTTPGPVQTTAGPAQTTAAEQTTAGAVTTTAATTAGPVQTTSAPPTAPPNDCHQLNPPRKLGEQWNENDCMLATCMGDGSQVSMTKRPCVVPSPPACESGRPSRRVTDPDGCCYHWECDCICTGFGDTHMQTFDGARFSPPGNCTYILVEERQKLHDFSIVADNFDCASTPQASSCTRGLVISYQGNVLRATMTSSGNPSERRFLLNQKTKKAPFNERGFQVSTVKTDDIIFIKDLRVRVQFNGLGFLIDLPRDLFWDNTQGQCGTCNNMRKDDCMGRDGIPRAAECCAVAAGDWMTDDPAKPQCIRMLLPAKLSCAGGATQATTCAGADECNALILQTFQSCSAVVDLSGYYEGCKSDHCKPRTQALDCAGAQLAAAECGRAGVCVNWRPLVPDKCPYTCPGNMVYKYCETKATPVC</sequence>
<dbReference type="HOGENOM" id="CLU_452427_0_0_1"/>
<feature type="compositionally biased region" description="Low complexity" evidence="3">
    <location>
        <begin position="192"/>
        <end position="227"/>
    </location>
</feature>
<dbReference type="PROSITE" id="PS51233">
    <property type="entry name" value="VWFD"/>
    <property type="match status" value="1"/>
</dbReference>
<feature type="domain" description="VWFD" evidence="4">
    <location>
        <begin position="306"/>
        <end position="492"/>
    </location>
</feature>
<keyword evidence="2" id="KW-0325">Glycoprotein</keyword>
<dbReference type="GeneTree" id="ENSGT00940000163235"/>
<protein>
    <recommendedName>
        <fullName evidence="4">VWFD domain-containing protein</fullName>
    </recommendedName>
</protein>
<dbReference type="InterPro" id="IPR014853">
    <property type="entry name" value="VWF/SSPO/ZAN-like_Cys-rich_dom"/>
</dbReference>
<feature type="region of interest" description="Disordered" evidence="3">
    <location>
        <begin position="1"/>
        <end position="23"/>
    </location>
</feature>
<evidence type="ECO:0000313" key="5">
    <source>
        <dbReference type="Ensembl" id="ENSPMAP00000004725.1"/>
    </source>
</evidence>
<reference evidence="5" key="2">
    <citation type="submission" date="2025-09" db="UniProtKB">
        <authorList>
            <consortium name="Ensembl"/>
        </authorList>
    </citation>
    <scope>IDENTIFICATION</scope>
</reference>
<dbReference type="PANTHER" id="PTHR11339:SF402">
    <property type="entry name" value="VWFD DOMAIN-CONTAINING PROTEIN"/>
    <property type="match status" value="1"/>
</dbReference>
<organism evidence="5">
    <name type="scientific">Petromyzon marinus</name>
    <name type="common">Sea lamprey</name>
    <dbReference type="NCBI Taxonomy" id="7757"/>
    <lineage>
        <taxon>Eukaryota</taxon>
        <taxon>Metazoa</taxon>
        <taxon>Chordata</taxon>
        <taxon>Craniata</taxon>
        <taxon>Vertebrata</taxon>
        <taxon>Cyclostomata</taxon>
        <taxon>Hyperoartia</taxon>
        <taxon>Petromyzontiformes</taxon>
        <taxon>Petromyzontidae</taxon>
        <taxon>Petromyzon</taxon>
    </lineage>
</organism>
<evidence type="ECO:0000256" key="1">
    <source>
        <dbReference type="ARBA" id="ARBA00023157"/>
    </source>
</evidence>
<feature type="region of interest" description="Disordered" evidence="3">
    <location>
        <begin position="173"/>
        <end position="245"/>
    </location>
</feature>
<reference evidence="5" key="1">
    <citation type="submission" date="2025-08" db="UniProtKB">
        <authorList>
            <consortium name="Ensembl"/>
        </authorList>
    </citation>
    <scope>IDENTIFICATION</scope>
</reference>
<dbReference type="InterPro" id="IPR001846">
    <property type="entry name" value="VWF_type-D"/>
</dbReference>
<evidence type="ECO:0000256" key="3">
    <source>
        <dbReference type="SAM" id="MobiDB-lite"/>
    </source>
</evidence>
<evidence type="ECO:0000256" key="2">
    <source>
        <dbReference type="ARBA" id="ARBA00023180"/>
    </source>
</evidence>
<name>S4RHP3_PETMA</name>
<accession>S4RHP3</accession>
<feature type="compositionally biased region" description="Low complexity" evidence="3">
    <location>
        <begin position="173"/>
        <end position="185"/>
    </location>
</feature>